<dbReference type="InterPro" id="IPR036770">
    <property type="entry name" value="Ankyrin_rpt-contain_sf"/>
</dbReference>
<dbReference type="Pfam" id="PF12796">
    <property type="entry name" value="Ank_2"/>
    <property type="match status" value="2"/>
</dbReference>
<dbReference type="InterPro" id="IPR002110">
    <property type="entry name" value="Ankyrin_rpt"/>
</dbReference>
<dbReference type="InParanoid" id="W3XBN3"/>
<dbReference type="PROSITE" id="PS50088">
    <property type="entry name" value="ANK_REPEAT"/>
    <property type="match status" value="4"/>
</dbReference>
<protein>
    <submittedName>
        <fullName evidence="4">Uncharacterized protein</fullName>
    </submittedName>
</protein>
<organism evidence="4 5">
    <name type="scientific">Pestalotiopsis fici (strain W106-1 / CGMCC3.15140)</name>
    <dbReference type="NCBI Taxonomy" id="1229662"/>
    <lineage>
        <taxon>Eukaryota</taxon>
        <taxon>Fungi</taxon>
        <taxon>Dikarya</taxon>
        <taxon>Ascomycota</taxon>
        <taxon>Pezizomycotina</taxon>
        <taxon>Sordariomycetes</taxon>
        <taxon>Xylariomycetidae</taxon>
        <taxon>Amphisphaeriales</taxon>
        <taxon>Sporocadaceae</taxon>
        <taxon>Pestalotiopsis</taxon>
    </lineage>
</organism>
<dbReference type="GO" id="GO:0005634">
    <property type="term" value="C:nucleus"/>
    <property type="evidence" value="ECO:0007669"/>
    <property type="project" value="TreeGrafter"/>
</dbReference>
<name>W3XBN3_PESFW</name>
<gene>
    <name evidence="4" type="ORF">PFICI_05326</name>
</gene>
<dbReference type="PANTHER" id="PTHR24193:SF121">
    <property type="entry name" value="ADA2A-CONTAINING COMPLEX COMPONENT 3, ISOFORM D"/>
    <property type="match status" value="1"/>
</dbReference>
<keyword evidence="5" id="KW-1185">Reference proteome</keyword>
<dbReference type="InterPro" id="IPR050663">
    <property type="entry name" value="Ankyrin-SOCS_Box"/>
</dbReference>
<evidence type="ECO:0000313" key="4">
    <source>
        <dbReference type="EMBL" id="ETS83450.1"/>
    </source>
</evidence>
<feature type="repeat" description="ANK" evidence="3">
    <location>
        <begin position="286"/>
        <end position="318"/>
    </location>
</feature>
<dbReference type="Proteomes" id="UP000030651">
    <property type="component" value="Unassembled WGS sequence"/>
</dbReference>
<dbReference type="Gene3D" id="1.25.40.20">
    <property type="entry name" value="Ankyrin repeat-containing domain"/>
    <property type="match status" value="3"/>
</dbReference>
<dbReference type="PROSITE" id="PS50297">
    <property type="entry name" value="ANK_REP_REGION"/>
    <property type="match status" value="4"/>
</dbReference>
<dbReference type="Pfam" id="PF00023">
    <property type="entry name" value="Ank"/>
    <property type="match status" value="1"/>
</dbReference>
<dbReference type="KEGG" id="pfy:PFICI_05326"/>
<dbReference type="SMART" id="SM00248">
    <property type="entry name" value="ANK"/>
    <property type="match status" value="7"/>
</dbReference>
<reference evidence="5" key="1">
    <citation type="journal article" date="2015" name="BMC Genomics">
        <title>Genomic and transcriptomic analysis of the endophytic fungus Pestalotiopsis fici reveals its lifestyle and high potential for synthesis of natural products.</title>
        <authorList>
            <person name="Wang X."/>
            <person name="Zhang X."/>
            <person name="Liu L."/>
            <person name="Xiang M."/>
            <person name="Wang W."/>
            <person name="Sun X."/>
            <person name="Che Y."/>
            <person name="Guo L."/>
            <person name="Liu G."/>
            <person name="Guo L."/>
            <person name="Wang C."/>
            <person name="Yin W.B."/>
            <person name="Stadler M."/>
            <person name="Zhang X."/>
            <person name="Liu X."/>
        </authorList>
    </citation>
    <scope>NUCLEOTIDE SEQUENCE [LARGE SCALE GENOMIC DNA]</scope>
    <source>
        <strain evidence="5">W106-1 / CGMCC3.15140</strain>
    </source>
</reference>
<dbReference type="GO" id="GO:0000976">
    <property type="term" value="F:transcription cis-regulatory region binding"/>
    <property type="evidence" value="ECO:0007669"/>
    <property type="project" value="TreeGrafter"/>
</dbReference>
<dbReference type="GeneID" id="19270339"/>
<proteinExistence type="predicted"/>
<dbReference type="SUPFAM" id="SSF48403">
    <property type="entry name" value="Ankyrin repeat"/>
    <property type="match status" value="1"/>
</dbReference>
<dbReference type="OrthoDB" id="195446at2759"/>
<dbReference type="STRING" id="1229662.W3XBN3"/>
<feature type="repeat" description="ANK" evidence="3">
    <location>
        <begin position="172"/>
        <end position="204"/>
    </location>
</feature>
<feature type="repeat" description="ANK" evidence="3">
    <location>
        <begin position="353"/>
        <end position="385"/>
    </location>
</feature>
<evidence type="ECO:0000256" key="2">
    <source>
        <dbReference type="ARBA" id="ARBA00023043"/>
    </source>
</evidence>
<dbReference type="HOGENOM" id="CLU_516883_0_0_1"/>
<evidence type="ECO:0000256" key="3">
    <source>
        <dbReference type="PROSITE-ProRule" id="PRU00023"/>
    </source>
</evidence>
<dbReference type="OMA" id="TRTHANM"/>
<evidence type="ECO:0000256" key="1">
    <source>
        <dbReference type="ARBA" id="ARBA00022737"/>
    </source>
</evidence>
<keyword evidence="1" id="KW-0677">Repeat</keyword>
<keyword evidence="2 3" id="KW-0040">ANK repeat</keyword>
<dbReference type="EMBL" id="KI912111">
    <property type="protein sequence ID" value="ETS83450.1"/>
    <property type="molecule type" value="Genomic_DNA"/>
</dbReference>
<evidence type="ECO:0000313" key="5">
    <source>
        <dbReference type="Proteomes" id="UP000030651"/>
    </source>
</evidence>
<feature type="repeat" description="ANK" evidence="3">
    <location>
        <begin position="386"/>
        <end position="418"/>
    </location>
</feature>
<sequence>MSKQRLAILDERTTRSEVSRSSRLSLVETSSKRLYNTPRCSSSCVCNCHNHIKRLSAHVLPNSMQGIWRAMMMASSRKSHLNSYCHDCRSVPRAQVARLVNWRVPNWFGPLVVQFSVRYSLRRGLSCRLKATQRVVSLVGDIFWSIQRNDIEQIRSLLKTSPTVVNDQWDLGGHSPLHAAVHLQNPDIVALLLDHGADTAIEDDRGIDAALAFAIHAFKGYFPRTDHYELHSKLSIAEGLEDATEYLGYGTVHKIVLNLLETDLREYLEDLEENERLEQIHHADGFGRTPLHLAASQDDAEAVEILLSFGAELEIRDTAGFTPLAALARCVKGAKSFKLLAEKGANIHAKNTHGDSIIHVAAYTGSLELIEQLYWLGVDIDTLDSRGGTPLILAAIYNQPNIVERLIEWGSAMDAVDEDNDTALIYAIEVNAHEVINLLLSKNANHRHANGYGRTIWHCAAMAADARTMKILQSLKPRREDLTWRDKFNRTPFDILCRHFRGRQEVWDMFERLSKEADTSREVTEEA</sequence>
<dbReference type="eggNOG" id="KOG0504">
    <property type="taxonomic scope" value="Eukaryota"/>
</dbReference>
<dbReference type="AlphaFoldDB" id="W3XBN3"/>
<dbReference type="PRINTS" id="PR01415">
    <property type="entry name" value="ANKYRIN"/>
</dbReference>
<accession>W3XBN3</accession>
<dbReference type="PANTHER" id="PTHR24193">
    <property type="entry name" value="ANKYRIN REPEAT PROTEIN"/>
    <property type="match status" value="1"/>
</dbReference>
<dbReference type="RefSeq" id="XP_007832098.1">
    <property type="nucleotide sequence ID" value="XM_007833907.1"/>
</dbReference>
<dbReference type="GO" id="GO:0045944">
    <property type="term" value="P:positive regulation of transcription by RNA polymerase II"/>
    <property type="evidence" value="ECO:0007669"/>
    <property type="project" value="TreeGrafter"/>
</dbReference>